<comment type="caution">
    <text evidence="2">The sequence shown here is derived from an EMBL/GenBank/DDBJ whole genome shotgun (WGS) entry which is preliminary data.</text>
</comment>
<dbReference type="Proteomes" id="UP000807504">
    <property type="component" value="Unassembled WGS sequence"/>
</dbReference>
<feature type="domain" description="Reverse transcriptase" evidence="1">
    <location>
        <begin position="1"/>
        <end position="123"/>
    </location>
</feature>
<keyword evidence="3" id="KW-1185">Reference proteome</keyword>
<dbReference type="AlphaFoldDB" id="A0A8T0FA37"/>
<protein>
    <submittedName>
        <fullName evidence="2">Putative 115 kDa protein in type-1 like protein</fullName>
    </submittedName>
</protein>
<proteinExistence type="predicted"/>
<dbReference type="Pfam" id="PF00078">
    <property type="entry name" value="RVT_1"/>
    <property type="match status" value="1"/>
</dbReference>
<name>A0A8T0FA37_ARGBR</name>
<dbReference type="EMBL" id="JABXBU010000015">
    <property type="protein sequence ID" value="KAF8787138.1"/>
    <property type="molecule type" value="Genomic_DNA"/>
</dbReference>
<dbReference type="GO" id="GO:0071897">
    <property type="term" value="P:DNA biosynthetic process"/>
    <property type="evidence" value="ECO:0007669"/>
    <property type="project" value="UniProtKB-ARBA"/>
</dbReference>
<reference evidence="2" key="1">
    <citation type="journal article" date="2020" name="bioRxiv">
        <title>Chromosome-level reference genome of the European wasp spider Argiope bruennichi: a resource for studies on range expansion and evolutionary adaptation.</title>
        <authorList>
            <person name="Sheffer M.M."/>
            <person name="Hoppe A."/>
            <person name="Krehenwinkel H."/>
            <person name="Uhl G."/>
            <person name="Kuss A.W."/>
            <person name="Jensen L."/>
            <person name="Jensen C."/>
            <person name="Gillespie R.G."/>
            <person name="Hoff K.J."/>
            <person name="Prost S."/>
        </authorList>
    </citation>
    <scope>NUCLEOTIDE SEQUENCE</scope>
</reference>
<dbReference type="InterPro" id="IPR043502">
    <property type="entry name" value="DNA/RNA_pol_sf"/>
</dbReference>
<evidence type="ECO:0000259" key="1">
    <source>
        <dbReference type="PROSITE" id="PS50878"/>
    </source>
</evidence>
<dbReference type="PROSITE" id="PS50878">
    <property type="entry name" value="RT_POL"/>
    <property type="match status" value="1"/>
</dbReference>
<gene>
    <name evidence="2" type="ORF">HNY73_008766</name>
</gene>
<accession>A0A8T0FA37</accession>
<dbReference type="PANTHER" id="PTHR19446">
    <property type="entry name" value="REVERSE TRANSCRIPTASES"/>
    <property type="match status" value="1"/>
</dbReference>
<reference evidence="2" key="2">
    <citation type="submission" date="2020-06" db="EMBL/GenBank/DDBJ databases">
        <authorList>
            <person name="Sheffer M."/>
        </authorList>
    </citation>
    <scope>NUCLEOTIDE SEQUENCE</scope>
</reference>
<evidence type="ECO:0000313" key="2">
    <source>
        <dbReference type="EMBL" id="KAF8787138.1"/>
    </source>
</evidence>
<sequence>MQEEKSLTILIFLDIKGAFDHAWWPGIPVLLKNFAVPSNIFHLVRDFLNDRSASLTLGRVSVSRSLQRGCPQGSVSGPLLWNLIMNSLLARLSKISGCETITFADDLLICFQGKCLDDILELA</sequence>
<evidence type="ECO:0000313" key="3">
    <source>
        <dbReference type="Proteomes" id="UP000807504"/>
    </source>
</evidence>
<dbReference type="SUPFAM" id="SSF56672">
    <property type="entry name" value="DNA/RNA polymerases"/>
    <property type="match status" value="1"/>
</dbReference>
<organism evidence="2 3">
    <name type="scientific">Argiope bruennichi</name>
    <name type="common">Wasp spider</name>
    <name type="synonym">Aranea bruennichi</name>
    <dbReference type="NCBI Taxonomy" id="94029"/>
    <lineage>
        <taxon>Eukaryota</taxon>
        <taxon>Metazoa</taxon>
        <taxon>Ecdysozoa</taxon>
        <taxon>Arthropoda</taxon>
        <taxon>Chelicerata</taxon>
        <taxon>Arachnida</taxon>
        <taxon>Araneae</taxon>
        <taxon>Araneomorphae</taxon>
        <taxon>Entelegynae</taxon>
        <taxon>Araneoidea</taxon>
        <taxon>Araneidae</taxon>
        <taxon>Argiope</taxon>
    </lineage>
</organism>
<dbReference type="InterPro" id="IPR000477">
    <property type="entry name" value="RT_dom"/>
</dbReference>